<dbReference type="InterPro" id="IPR050367">
    <property type="entry name" value="APC_superfamily"/>
</dbReference>
<feature type="transmembrane region" description="Helical" evidence="6">
    <location>
        <begin position="21"/>
        <end position="42"/>
    </location>
</feature>
<comment type="caution">
    <text evidence="7">The sequence shown here is derived from an EMBL/GenBank/DDBJ whole genome shotgun (WGS) entry which is preliminary data.</text>
</comment>
<feature type="transmembrane region" description="Helical" evidence="6">
    <location>
        <begin position="437"/>
        <end position="456"/>
    </location>
</feature>
<keyword evidence="2" id="KW-1003">Cell membrane</keyword>
<feature type="transmembrane region" description="Helical" evidence="6">
    <location>
        <begin position="169"/>
        <end position="190"/>
    </location>
</feature>
<evidence type="ECO:0000313" key="7">
    <source>
        <dbReference type="EMBL" id="MDQ0150687.1"/>
    </source>
</evidence>
<dbReference type="Pfam" id="PF13520">
    <property type="entry name" value="AA_permease_2"/>
    <property type="match status" value="1"/>
</dbReference>
<dbReference type="InterPro" id="IPR002293">
    <property type="entry name" value="AA/rel_permease1"/>
</dbReference>
<evidence type="ECO:0000256" key="5">
    <source>
        <dbReference type="ARBA" id="ARBA00023136"/>
    </source>
</evidence>
<feature type="transmembrane region" description="Helical" evidence="6">
    <location>
        <begin position="407"/>
        <end position="425"/>
    </location>
</feature>
<evidence type="ECO:0000256" key="4">
    <source>
        <dbReference type="ARBA" id="ARBA00022989"/>
    </source>
</evidence>
<feature type="transmembrane region" description="Helical" evidence="6">
    <location>
        <begin position="341"/>
        <end position="360"/>
    </location>
</feature>
<dbReference type="Proteomes" id="UP001228504">
    <property type="component" value="Unassembled WGS sequence"/>
</dbReference>
<organism evidence="7 8">
    <name type="scientific">Eubacterium multiforme</name>
    <dbReference type="NCBI Taxonomy" id="83339"/>
    <lineage>
        <taxon>Bacteria</taxon>
        <taxon>Bacillati</taxon>
        <taxon>Bacillota</taxon>
        <taxon>Clostridia</taxon>
        <taxon>Eubacteriales</taxon>
        <taxon>Eubacteriaceae</taxon>
        <taxon>Eubacterium</taxon>
    </lineage>
</organism>
<proteinExistence type="predicted"/>
<dbReference type="RefSeq" id="WP_307487410.1">
    <property type="nucleotide sequence ID" value="NZ_JAUSUF010000011.1"/>
</dbReference>
<feature type="transmembrane region" description="Helical" evidence="6">
    <location>
        <begin position="295"/>
        <end position="320"/>
    </location>
</feature>
<feature type="transmembrane region" description="Helical" evidence="6">
    <location>
        <begin position="202"/>
        <end position="223"/>
    </location>
</feature>
<keyword evidence="8" id="KW-1185">Reference proteome</keyword>
<keyword evidence="5 6" id="KW-0472">Membrane</keyword>
<keyword evidence="3 6" id="KW-0812">Transmembrane</keyword>
<evidence type="ECO:0000256" key="1">
    <source>
        <dbReference type="ARBA" id="ARBA00004651"/>
    </source>
</evidence>
<feature type="transmembrane region" description="Helical" evidence="6">
    <location>
        <begin position="136"/>
        <end position="162"/>
    </location>
</feature>
<evidence type="ECO:0000256" key="3">
    <source>
        <dbReference type="ARBA" id="ARBA00022692"/>
    </source>
</evidence>
<name>A0ABT9UWK5_9FIRM</name>
<feature type="transmembrane region" description="Helical" evidence="6">
    <location>
        <begin position="92"/>
        <end position="116"/>
    </location>
</feature>
<reference evidence="7 8" key="1">
    <citation type="submission" date="2023-07" db="EMBL/GenBank/DDBJ databases">
        <title>Genomic Encyclopedia of Type Strains, Phase IV (KMG-IV): sequencing the most valuable type-strain genomes for metagenomic binning, comparative biology and taxonomic classification.</title>
        <authorList>
            <person name="Goeker M."/>
        </authorList>
    </citation>
    <scope>NUCLEOTIDE SEQUENCE [LARGE SCALE GENOMIC DNA]</scope>
    <source>
        <strain evidence="7 8">DSM 20694</strain>
    </source>
</reference>
<gene>
    <name evidence="7" type="ORF">J2S18_002636</name>
</gene>
<accession>A0ABT9UWK5</accession>
<dbReference type="EMBL" id="JAUSUF010000011">
    <property type="protein sequence ID" value="MDQ0150687.1"/>
    <property type="molecule type" value="Genomic_DNA"/>
</dbReference>
<feature type="transmembrane region" description="Helical" evidence="6">
    <location>
        <begin position="366"/>
        <end position="387"/>
    </location>
</feature>
<dbReference type="Gene3D" id="1.20.1740.10">
    <property type="entry name" value="Amino acid/polyamine transporter I"/>
    <property type="match status" value="1"/>
</dbReference>
<evidence type="ECO:0000313" key="8">
    <source>
        <dbReference type="Proteomes" id="UP001228504"/>
    </source>
</evidence>
<evidence type="ECO:0000256" key="6">
    <source>
        <dbReference type="SAM" id="Phobius"/>
    </source>
</evidence>
<dbReference type="PANTHER" id="PTHR42770">
    <property type="entry name" value="AMINO ACID TRANSPORTER-RELATED"/>
    <property type="match status" value="1"/>
</dbReference>
<evidence type="ECO:0000256" key="2">
    <source>
        <dbReference type="ARBA" id="ARBA00022475"/>
    </source>
</evidence>
<dbReference type="PANTHER" id="PTHR42770:SF7">
    <property type="entry name" value="MEMBRANE PROTEIN"/>
    <property type="match status" value="1"/>
</dbReference>
<feature type="transmembrane region" description="Helical" evidence="6">
    <location>
        <begin position="48"/>
        <end position="71"/>
    </location>
</feature>
<keyword evidence="4 6" id="KW-1133">Transmembrane helix</keyword>
<sequence>MSSESSSNNEGFERVLSKKDVFALAFGAMIGWGWVVLTGNWIKKAGSVGSILAFIMGGIMILFVGLTYAELTAAMPKCGGEQVFSYRALGRNASFVCTWAIILGYVSVVAFESVAFPTVLEYFFSGSYLKGYMYSIAGYQVYFSWVILGSVSSIIITIINYFGVKPAAVMQGVVTFFIACVGIALFGGSLVNGNIQNMDPTFVDGATGVLTVTVMTPFMYVGFDVLPQAAEEINVPFKKIGKIIILSVVMAIVWYAIIIFATSRALNSTEIANSTLTAADAMKKVFGNSELAAKILILAGLGGILTSWNSFFMGGSRAIYSMAQCDMLPKFLGKLHPKYKTPTNAIILIGVISTLAPLLGRNMLVWLSNAGGFTIVIAYMTVSISFLVLRKKEPNMKRPYKVKHPKIVGTLAVLLSLDMFIMYLPGFPSGLRWPYEWMIIIGWACLGIIFYSWTSFKTRDVKRRSPDYDAEDVVE</sequence>
<dbReference type="PIRSF" id="PIRSF006060">
    <property type="entry name" value="AA_transporter"/>
    <property type="match status" value="1"/>
</dbReference>
<protein>
    <submittedName>
        <fullName evidence="7">Amino acid transporter</fullName>
    </submittedName>
</protein>
<comment type="subcellular location">
    <subcellularLocation>
        <location evidence="1">Cell membrane</location>
        <topology evidence="1">Multi-pass membrane protein</topology>
    </subcellularLocation>
</comment>
<feature type="transmembrane region" description="Helical" evidence="6">
    <location>
        <begin position="243"/>
        <end position="261"/>
    </location>
</feature>